<dbReference type="InterPro" id="IPR029068">
    <property type="entry name" value="Glyas_Bleomycin-R_OHBP_Dase"/>
</dbReference>
<dbReference type="Gene3D" id="3.10.180.10">
    <property type="entry name" value="2,3-Dihydroxybiphenyl 1,2-Dioxygenase, domain 1"/>
    <property type="match status" value="1"/>
</dbReference>
<dbReference type="PANTHER" id="PTHR35908:SF1">
    <property type="entry name" value="CONSERVED PROTEIN"/>
    <property type="match status" value="1"/>
</dbReference>
<organism evidence="2 3">
    <name type="scientific">Nocardioides mangrovi</name>
    <dbReference type="NCBI Taxonomy" id="2874580"/>
    <lineage>
        <taxon>Bacteria</taxon>
        <taxon>Bacillati</taxon>
        <taxon>Actinomycetota</taxon>
        <taxon>Actinomycetes</taxon>
        <taxon>Propionibacteriales</taxon>
        <taxon>Nocardioidaceae</taxon>
        <taxon>Nocardioides</taxon>
    </lineage>
</organism>
<reference evidence="2 3" key="1">
    <citation type="submission" date="2021-09" db="EMBL/GenBank/DDBJ databases">
        <title>Whole genome sequence of Nocardioides sp. GBK3QG-3.</title>
        <authorList>
            <person name="Tuo L."/>
        </authorList>
    </citation>
    <scope>NUCLEOTIDE SEQUENCE [LARGE SCALE GENOMIC DNA]</scope>
    <source>
        <strain evidence="2 3">GBK3QG-3</strain>
    </source>
</reference>
<feature type="domain" description="Glyoxalase-like" evidence="1">
    <location>
        <begin position="6"/>
        <end position="149"/>
    </location>
</feature>
<comment type="caution">
    <text evidence="2">The sequence shown here is derived from an EMBL/GenBank/DDBJ whole genome shotgun (WGS) entry which is preliminary data.</text>
</comment>
<evidence type="ECO:0000259" key="1">
    <source>
        <dbReference type="Pfam" id="PF18029"/>
    </source>
</evidence>
<dbReference type="CDD" id="cd06587">
    <property type="entry name" value="VOC"/>
    <property type="match status" value="1"/>
</dbReference>
<dbReference type="PANTHER" id="PTHR35908">
    <property type="entry name" value="HYPOTHETICAL FUSION PROTEIN"/>
    <property type="match status" value="1"/>
</dbReference>
<evidence type="ECO:0000313" key="2">
    <source>
        <dbReference type="EMBL" id="MBZ5740843.1"/>
    </source>
</evidence>
<dbReference type="SUPFAM" id="SSF54593">
    <property type="entry name" value="Glyoxalase/Bleomycin resistance protein/Dihydroxybiphenyl dioxygenase"/>
    <property type="match status" value="1"/>
</dbReference>
<dbReference type="Pfam" id="PF18029">
    <property type="entry name" value="Glyoxalase_6"/>
    <property type="match status" value="1"/>
</dbReference>
<dbReference type="InterPro" id="IPR041581">
    <property type="entry name" value="Glyoxalase_6"/>
</dbReference>
<proteinExistence type="predicted"/>
<gene>
    <name evidence="2" type="ORF">K8U61_21915</name>
</gene>
<accession>A0ABS7UIH1</accession>
<protein>
    <submittedName>
        <fullName evidence="2">VOC family protein</fullName>
    </submittedName>
</protein>
<name>A0ABS7UIH1_9ACTN</name>
<sequence>MVLWHLTIDANDPTRLARFWQLALGYEPQPPPDGHASWRATYLAWGVPEDELADMTDDDYDRIQPPDGHGPKIWFQIVPETKAGKNRLHLDLYPTLRDRSLPIEERRRLVDTRVAELVAAGASIGRVNDQEEGYYAVLMHDPEGNEFCVA</sequence>
<dbReference type="RefSeq" id="WP_224125144.1">
    <property type="nucleotide sequence ID" value="NZ_JAIQZJ010000019.1"/>
</dbReference>
<dbReference type="EMBL" id="JAIQZJ010000019">
    <property type="protein sequence ID" value="MBZ5740843.1"/>
    <property type="molecule type" value="Genomic_DNA"/>
</dbReference>
<dbReference type="Proteomes" id="UP000780875">
    <property type="component" value="Unassembled WGS sequence"/>
</dbReference>
<evidence type="ECO:0000313" key="3">
    <source>
        <dbReference type="Proteomes" id="UP000780875"/>
    </source>
</evidence>
<keyword evidence="3" id="KW-1185">Reference proteome</keyword>